<feature type="domain" description="SMP-30/Gluconolactonase/LRE-like region" evidence="2">
    <location>
        <begin position="55"/>
        <end position="299"/>
    </location>
</feature>
<gene>
    <name evidence="3" type="ORF">MTX78_21310</name>
</gene>
<dbReference type="SUPFAM" id="SSF63829">
    <property type="entry name" value="Calcium-dependent phosphotriesterase"/>
    <property type="match status" value="1"/>
</dbReference>
<keyword evidence="1" id="KW-0378">Hydrolase</keyword>
<evidence type="ECO:0000256" key="1">
    <source>
        <dbReference type="ARBA" id="ARBA00022801"/>
    </source>
</evidence>
<dbReference type="InterPro" id="IPR013658">
    <property type="entry name" value="SGL"/>
</dbReference>
<organism evidence="3 4">
    <name type="scientific">Hymenobacter tibetensis</name>
    <dbReference type="NCBI Taxonomy" id="497967"/>
    <lineage>
        <taxon>Bacteria</taxon>
        <taxon>Pseudomonadati</taxon>
        <taxon>Bacteroidota</taxon>
        <taxon>Cytophagia</taxon>
        <taxon>Cytophagales</taxon>
        <taxon>Hymenobacteraceae</taxon>
        <taxon>Hymenobacter</taxon>
    </lineage>
</organism>
<proteinExistence type="predicted"/>
<keyword evidence="4" id="KW-1185">Reference proteome</keyword>
<evidence type="ECO:0000313" key="4">
    <source>
        <dbReference type="Proteomes" id="UP000831113"/>
    </source>
</evidence>
<reference evidence="3 4" key="1">
    <citation type="submission" date="2022-03" db="EMBL/GenBank/DDBJ databases">
        <title>Hymenobactersp. isolated from the air.</title>
        <authorList>
            <person name="Won M."/>
            <person name="Kwon S.-W."/>
        </authorList>
    </citation>
    <scope>NUCLEOTIDE SEQUENCE [LARGE SCALE GENOMIC DNA]</scope>
    <source>
        <strain evidence="3 4">KACC 21982</strain>
    </source>
</reference>
<dbReference type="Gene3D" id="2.120.10.30">
    <property type="entry name" value="TolB, C-terminal domain"/>
    <property type="match status" value="1"/>
</dbReference>
<dbReference type="EMBL" id="CP094669">
    <property type="protein sequence ID" value="UOG74643.1"/>
    <property type="molecule type" value="Genomic_DNA"/>
</dbReference>
<sequence>MIRFRPRISFLLVGLAAATGFTLSFTSVVLAQGKTNSGIVAGEATPKLVAQQFKFTEGPAVDKAGNVFFTDQPNDKIWKYSTDGKLSVFLEKSGRANGLYFDKQGNLLACADEKGELWSIAPDGKVTVLLQDIQGHRFNGPNDLWIHPTSQAVYFTDPYYQRDYWTRTAPDPNIGGQKLYYLPKGQPQPQVVDDQLQQPNGIIGTPDGKHLYVADIKANKTYRYQIGTDGKPTNRQLFIEQGSDGMTIDNQGNVYLTGKGVTVYNAAGQKIQHIPVPAEWTGNVCFGGKDRKTLFITASESVFVLPMRVKGVQ</sequence>
<dbReference type="RefSeq" id="WP_243798154.1">
    <property type="nucleotide sequence ID" value="NZ_CP094669.1"/>
</dbReference>
<dbReference type="Pfam" id="PF08450">
    <property type="entry name" value="SGL"/>
    <property type="match status" value="1"/>
</dbReference>
<name>A0ABY4CWK3_9BACT</name>
<dbReference type="Proteomes" id="UP000831113">
    <property type="component" value="Chromosome"/>
</dbReference>
<dbReference type="InterPro" id="IPR011042">
    <property type="entry name" value="6-blade_b-propeller_TolB-like"/>
</dbReference>
<evidence type="ECO:0000313" key="3">
    <source>
        <dbReference type="EMBL" id="UOG74643.1"/>
    </source>
</evidence>
<evidence type="ECO:0000259" key="2">
    <source>
        <dbReference type="Pfam" id="PF08450"/>
    </source>
</evidence>
<protein>
    <submittedName>
        <fullName evidence="3">SMP-30/gluconolactonase/LRE family protein</fullName>
    </submittedName>
</protein>
<dbReference type="PANTHER" id="PTHR47572:SF4">
    <property type="entry name" value="LACTONASE DRP35"/>
    <property type="match status" value="1"/>
</dbReference>
<dbReference type="PANTHER" id="PTHR47572">
    <property type="entry name" value="LIPOPROTEIN-RELATED"/>
    <property type="match status" value="1"/>
</dbReference>
<dbReference type="InterPro" id="IPR051262">
    <property type="entry name" value="SMP-30/CGR1_Lactonase"/>
</dbReference>
<accession>A0ABY4CWK3</accession>